<dbReference type="SUPFAM" id="SSF56112">
    <property type="entry name" value="Protein kinase-like (PK-like)"/>
    <property type="match status" value="1"/>
</dbReference>
<gene>
    <name evidence="12" type="primary">tsaE</name>
    <name evidence="12" type="ORF">GV832_04410</name>
</gene>
<evidence type="ECO:0000313" key="12">
    <source>
        <dbReference type="EMBL" id="NBZ86814.1"/>
    </source>
</evidence>
<evidence type="ECO:0000256" key="10">
    <source>
        <dbReference type="ARBA" id="ARBA00032441"/>
    </source>
</evidence>
<dbReference type="SUPFAM" id="SSF52540">
    <property type="entry name" value="P-loop containing nucleoside triphosphate hydrolases"/>
    <property type="match status" value="1"/>
</dbReference>
<protein>
    <recommendedName>
        <fullName evidence="3">tRNA threonylcarbamoyladenosine biosynthesis protein TsaE</fullName>
    </recommendedName>
    <alternativeName>
        <fullName evidence="10">t(6)A37 threonylcarbamoyladenosine biosynthesis protein TsaE</fullName>
    </alternativeName>
</protein>
<evidence type="ECO:0000256" key="7">
    <source>
        <dbReference type="ARBA" id="ARBA00022741"/>
    </source>
</evidence>
<organism evidence="12 13">
    <name type="scientific">Stagnihabitans tardus</name>
    <dbReference type="NCBI Taxonomy" id="2699202"/>
    <lineage>
        <taxon>Bacteria</taxon>
        <taxon>Pseudomonadati</taxon>
        <taxon>Pseudomonadota</taxon>
        <taxon>Alphaproteobacteria</taxon>
        <taxon>Rhodobacterales</taxon>
        <taxon>Paracoccaceae</taxon>
        <taxon>Stagnihabitans</taxon>
    </lineage>
</organism>
<comment type="caution">
    <text evidence="12">The sequence shown here is derived from an EMBL/GenBank/DDBJ whole genome shotgun (WGS) entry which is preliminary data.</text>
</comment>
<dbReference type="InterPro" id="IPR027417">
    <property type="entry name" value="P-loop_NTPase"/>
</dbReference>
<keyword evidence="7" id="KW-0547">Nucleotide-binding</keyword>
<evidence type="ECO:0000313" key="13">
    <source>
        <dbReference type="Proteomes" id="UP001193501"/>
    </source>
</evidence>
<keyword evidence="13" id="KW-1185">Reference proteome</keyword>
<dbReference type="Pfam" id="PF02367">
    <property type="entry name" value="TsaE"/>
    <property type="match status" value="1"/>
</dbReference>
<evidence type="ECO:0000256" key="5">
    <source>
        <dbReference type="ARBA" id="ARBA00022694"/>
    </source>
</evidence>
<evidence type="ECO:0000256" key="9">
    <source>
        <dbReference type="ARBA" id="ARBA00022842"/>
    </source>
</evidence>
<dbReference type="GO" id="GO:0046872">
    <property type="term" value="F:metal ion binding"/>
    <property type="evidence" value="ECO:0007669"/>
    <property type="project" value="UniProtKB-KW"/>
</dbReference>
<dbReference type="InterPro" id="IPR011009">
    <property type="entry name" value="Kinase-like_dom_sf"/>
</dbReference>
<dbReference type="GO" id="GO:0002949">
    <property type="term" value="P:tRNA threonylcarbamoyladenosine modification"/>
    <property type="evidence" value="ECO:0007669"/>
    <property type="project" value="InterPro"/>
</dbReference>
<evidence type="ECO:0000256" key="3">
    <source>
        <dbReference type="ARBA" id="ARBA00019010"/>
    </source>
</evidence>
<dbReference type="Gene3D" id="3.30.200.20">
    <property type="entry name" value="Phosphorylase Kinase, domain 1"/>
    <property type="match status" value="1"/>
</dbReference>
<feature type="domain" description="Aminoglycoside phosphotransferase" evidence="11">
    <location>
        <begin position="167"/>
        <end position="377"/>
    </location>
</feature>
<reference evidence="12" key="1">
    <citation type="submission" date="2020-01" db="EMBL/GenBank/DDBJ databases">
        <authorList>
            <person name="Chen W.-M."/>
        </authorList>
    </citation>
    <scope>NUCLEOTIDE SEQUENCE</scope>
    <source>
        <strain evidence="12">CYK-10</strain>
    </source>
</reference>
<keyword evidence="9" id="KW-0460">Magnesium</keyword>
<dbReference type="Gene3D" id="3.90.1200.10">
    <property type="match status" value="1"/>
</dbReference>
<dbReference type="EMBL" id="JAABNR010000003">
    <property type="protein sequence ID" value="NBZ86814.1"/>
    <property type="molecule type" value="Genomic_DNA"/>
</dbReference>
<dbReference type="InterPro" id="IPR002575">
    <property type="entry name" value="Aminoglycoside_PTrfase"/>
</dbReference>
<comment type="subcellular location">
    <subcellularLocation>
        <location evidence="1">Cytoplasm</location>
    </subcellularLocation>
</comment>
<evidence type="ECO:0000256" key="6">
    <source>
        <dbReference type="ARBA" id="ARBA00022723"/>
    </source>
</evidence>
<keyword evidence="4" id="KW-0963">Cytoplasm</keyword>
<dbReference type="PANTHER" id="PTHR33540">
    <property type="entry name" value="TRNA THREONYLCARBAMOYLADENOSINE BIOSYNTHESIS PROTEIN TSAE"/>
    <property type="match status" value="1"/>
</dbReference>
<evidence type="ECO:0000256" key="2">
    <source>
        <dbReference type="ARBA" id="ARBA00007599"/>
    </source>
</evidence>
<name>A0AAE4Y7Y0_9RHOB</name>
<evidence type="ECO:0000256" key="4">
    <source>
        <dbReference type="ARBA" id="ARBA00022490"/>
    </source>
</evidence>
<sequence length="443" mass="48185">MDQSFDLVDETDTAALGRALAGLLAPGSVLMLSGPIGSGKSHLARALIRARLGEAVEVPSPTFTLVQTYPGEPEIWHADLYRLTHPDEVLELGLEEAFSTAICLVEWPDRLGKATPPGAHHLTFTACGEGRRLTLSPGIEGLPQAFRDMQAEDFLTRHGLENAPREALGGDASARRYTRLPGLLLMDAPKDQPDRTEDFTRIAKHLRDIGLSAPQVPAEDHSRGFLLVEDLGPNLYPQAIATDPSLERPLYEAAVDVLRHLQSHPAPQGLPNLTAADWAEAAALVLDPKTSPQARADFTGTLAETLALADGPRVLILRDYHAENLLWLPRQGLARVGLLDFQLAQMGQPGYDLISLTQDARRDVAPELEAHLITRFDPSPDFAAACAALGAQRALRILGIFARLAKQGRPRYLSLIPRVQRHLARNLAHPALAPLKSLCDKLL</sequence>
<evidence type="ECO:0000259" key="11">
    <source>
        <dbReference type="Pfam" id="PF01636"/>
    </source>
</evidence>
<accession>A0AAE4Y7Y0</accession>
<dbReference type="NCBIfam" id="TIGR00150">
    <property type="entry name" value="T6A_YjeE"/>
    <property type="match status" value="1"/>
</dbReference>
<keyword evidence="8" id="KW-0067">ATP-binding</keyword>
<dbReference type="AlphaFoldDB" id="A0AAE4Y7Y0"/>
<dbReference type="InterPro" id="IPR003442">
    <property type="entry name" value="T6A_TsaE"/>
</dbReference>
<dbReference type="Proteomes" id="UP001193501">
    <property type="component" value="Unassembled WGS sequence"/>
</dbReference>
<proteinExistence type="inferred from homology"/>
<comment type="similarity">
    <text evidence="2">Belongs to the TsaE family.</text>
</comment>
<dbReference type="Pfam" id="PF01636">
    <property type="entry name" value="APH"/>
    <property type="match status" value="1"/>
</dbReference>
<dbReference type="Gene3D" id="3.40.50.300">
    <property type="entry name" value="P-loop containing nucleotide triphosphate hydrolases"/>
    <property type="match status" value="1"/>
</dbReference>
<dbReference type="GO" id="GO:0005524">
    <property type="term" value="F:ATP binding"/>
    <property type="evidence" value="ECO:0007669"/>
    <property type="project" value="UniProtKB-KW"/>
</dbReference>
<keyword evidence="6" id="KW-0479">Metal-binding</keyword>
<evidence type="ECO:0000256" key="8">
    <source>
        <dbReference type="ARBA" id="ARBA00022840"/>
    </source>
</evidence>
<evidence type="ECO:0000256" key="1">
    <source>
        <dbReference type="ARBA" id="ARBA00004496"/>
    </source>
</evidence>
<dbReference type="PANTHER" id="PTHR33540:SF2">
    <property type="entry name" value="TRNA THREONYLCARBAMOYLADENOSINE BIOSYNTHESIS PROTEIN TSAE"/>
    <property type="match status" value="1"/>
</dbReference>
<dbReference type="GO" id="GO:0005737">
    <property type="term" value="C:cytoplasm"/>
    <property type="evidence" value="ECO:0007669"/>
    <property type="project" value="UniProtKB-SubCell"/>
</dbReference>
<keyword evidence="5" id="KW-0819">tRNA processing</keyword>